<keyword evidence="2" id="KW-1133">Transmembrane helix</keyword>
<dbReference type="InterPro" id="IPR050994">
    <property type="entry name" value="At_inactive_RLKs"/>
</dbReference>
<dbReference type="Proteomes" id="UP001527925">
    <property type="component" value="Unassembled WGS sequence"/>
</dbReference>
<keyword evidence="4" id="KW-1185">Reference proteome</keyword>
<dbReference type="EMBL" id="JADGIZ020000055">
    <property type="protein sequence ID" value="KAL2912926.1"/>
    <property type="molecule type" value="Genomic_DNA"/>
</dbReference>
<accession>A0ABR4N081</accession>
<comment type="caution">
    <text evidence="3">The sequence shown here is derived from an EMBL/GenBank/DDBJ whole genome shotgun (WGS) entry which is preliminary data.</text>
</comment>
<reference evidence="3 4" key="1">
    <citation type="submission" date="2023-09" db="EMBL/GenBank/DDBJ databases">
        <title>Pangenome analysis of Batrachochytrium dendrobatidis and related Chytrids.</title>
        <authorList>
            <person name="Yacoub M.N."/>
            <person name="Stajich J.E."/>
            <person name="James T.Y."/>
        </authorList>
    </citation>
    <scope>NUCLEOTIDE SEQUENCE [LARGE SCALE GENOMIC DNA]</scope>
    <source>
        <strain evidence="3 4">JEL0888</strain>
    </source>
</reference>
<dbReference type="Gene3D" id="3.80.10.10">
    <property type="entry name" value="Ribonuclease Inhibitor"/>
    <property type="match status" value="1"/>
</dbReference>
<feature type="compositionally biased region" description="Low complexity" evidence="1">
    <location>
        <begin position="104"/>
        <end position="121"/>
    </location>
</feature>
<dbReference type="PANTHER" id="PTHR48010:SF58">
    <property type="entry name" value="RECEPTOR PROTEIN KINASE-LIKE PROTEIN ZAR1"/>
    <property type="match status" value="1"/>
</dbReference>
<dbReference type="PANTHER" id="PTHR48010">
    <property type="entry name" value="OS05G0588300 PROTEIN"/>
    <property type="match status" value="1"/>
</dbReference>
<sequence>MLWLFDNRLSGSIPPSLAGLKQLQSLRISNNALAGTIPAGMGKIPTLFSFHFDGNANITGSLPDFAPTLDCSGAGTRSCLPKSADPAFCGLQYRDPSANLNKAPAAAELPSPSPSPSSTASLQDASSLPSSTNTKLIFVGCGVGVFALLVAIGVFVSQHRRRVAEKAKTSPFTASSGKA</sequence>
<keyword evidence="2" id="KW-0812">Transmembrane</keyword>
<dbReference type="Pfam" id="PF00560">
    <property type="entry name" value="LRR_1"/>
    <property type="match status" value="2"/>
</dbReference>
<evidence type="ECO:0000256" key="2">
    <source>
        <dbReference type="SAM" id="Phobius"/>
    </source>
</evidence>
<feature type="region of interest" description="Disordered" evidence="1">
    <location>
        <begin position="104"/>
        <end position="126"/>
    </location>
</feature>
<gene>
    <name evidence="3" type="ORF">HK105_207597</name>
</gene>
<dbReference type="SUPFAM" id="SSF52058">
    <property type="entry name" value="L domain-like"/>
    <property type="match status" value="1"/>
</dbReference>
<dbReference type="InterPro" id="IPR001611">
    <property type="entry name" value="Leu-rich_rpt"/>
</dbReference>
<protein>
    <submittedName>
        <fullName evidence="3">Uncharacterized protein</fullName>
    </submittedName>
</protein>
<evidence type="ECO:0000256" key="1">
    <source>
        <dbReference type="SAM" id="MobiDB-lite"/>
    </source>
</evidence>
<evidence type="ECO:0000313" key="4">
    <source>
        <dbReference type="Proteomes" id="UP001527925"/>
    </source>
</evidence>
<keyword evidence="2" id="KW-0472">Membrane</keyword>
<organism evidence="3 4">
    <name type="scientific">Polyrhizophydium stewartii</name>
    <dbReference type="NCBI Taxonomy" id="2732419"/>
    <lineage>
        <taxon>Eukaryota</taxon>
        <taxon>Fungi</taxon>
        <taxon>Fungi incertae sedis</taxon>
        <taxon>Chytridiomycota</taxon>
        <taxon>Chytridiomycota incertae sedis</taxon>
        <taxon>Chytridiomycetes</taxon>
        <taxon>Rhizophydiales</taxon>
        <taxon>Rhizophydiales incertae sedis</taxon>
        <taxon>Polyrhizophydium</taxon>
    </lineage>
</organism>
<proteinExistence type="predicted"/>
<feature type="transmembrane region" description="Helical" evidence="2">
    <location>
        <begin position="136"/>
        <end position="156"/>
    </location>
</feature>
<dbReference type="InterPro" id="IPR032675">
    <property type="entry name" value="LRR_dom_sf"/>
</dbReference>
<evidence type="ECO:0000313" key="3">
    <source>
        <dbReference type="EMBL" id="KAL2912926.1"/>
    </source>
</evidence>
<name>A0ABR4N081_9FUNG</name>